<comment type="caution">
    <text evidence="1">The sequence shown here is derived from an EMBL/GenBank/DDBJ whole genome shotgun (WGS) entry which is preliminary data.</text>
</comment>
<sequence length="60" mass="6875">MPKGANSMKGPPNVGHWHLADGTFILQPIVKTEENNRFTFNKLSFVLKKPARRIPFEIRV</sequence>
<protein>
    <submittedName>
        <fullName evidence="1">Uncharacterized protein</fullName>
    </submittedName>
</protein>
<evidence type="ECO:0000313" key="2">
    <source>
        <dbReference type="Proteomes" id="UP000245119"/>
    </source>
</evidence>
<gene>
    <name evidence="1" type="ORF">C0Q70_18286</name>
</gene>
<reference evidence="1 2" key="1">
    <citation type="submission" date="2018-04" db="EMBL/GenBank/DDBJ databases">
        <title>The genome of golden apple snail Pomacea canaliculata provides insight into stress tolerance and invasive adaptation.</title>
        <authorList>
            <person name="Liu C."/>
            <person name="Liu B."/>
            <person name="Ren Y."/>
            <person name="Zhang Y."/>
            <person name="Wang H."/>
            <person name="Li S."/>
            <person name="Jiang F."/>
            <person name="Yin L."/>
            <person name="Zhang G."/>
            <person name="Qian W."/>
            <person name="Fan W."/>
        </authorList>
    </citation>
    <scope>NUCLEOTIDE SEQUENCE [LARGE SCALE GENOMIC DNA]</scope>
    <source>
        <strain evidence="1">SZHN2017</strain>
        <tissue evidence="1">Muscle</tissue>
    </source>
</reference>
<organism evidence="1 2">
    <name type="scientific">Pomacea canaliculata</name>
    <name type="common">Golden apple snail</name>
    <dbReference type="NCBI Taxonomy" id="400727"/>
    <lineage>
        <taxon>Eukaryota</taxon>
        <taxon>Metazoa</taxon>
        <taxon>Spiralia</taxon>
        <taxon>Lophotrochozoa</taxon>
        <taxon>Mollusca</taxon>
        <taxon>Gastropoda</taxon>
        <taxon>Caenogastropoda</taxon>
        <taxon>Architaenioglossa</taxon>
        <taxon>Ampullarioidea</taxon>
        <taxon>Ampullariidae</taxon>
        <taxon>Pomacea</taxon>
    </lineage>
</organism>
<dbReference type="Proteomes" id="UP000245119">
    <property type="component" value="Linkage Group LG11"/>
</dbReference>
<accession>A0A2T7NMT9</accession>
<name>A0A2T7NMT9_POMCA</name>
<keyword evidence="2" id="KW-1185">Reference proteome</keyword>
<dbReference type="AlphaFoldDB" id="A0A2T7NMT9"/>
<proteinExistence type="predicted"/>
<evidence type="ECO:0000313" key="1">
    <source>
        <dbReference type="EMBL" id="PVD22472.1"/>
    </source>
</evidence>
<dbReference type="EMBL" id="PZQS01000011">
    <property type="protein sequence ID" value="PVD22472.1"/>
    <property type="molecule type" value="Genomic_DNA"/>
</dbReference>